<keyword evidence="2" id="KW-0472">Membrane</keyword>
<dbReference type="InterPro" id="IPR004474">
    <property type="entry name" value="LytR_CpsA_psr"/>
</dbReference>
<comment type="similarity">
    <text evidence="1">Belongs to the LytR/CpsA/Psr (LCP) family.</text>
</comment>
<dbReference type="PANTHER" id="PTHR33392">
    <property type="entry name" value="POLYISOPRENYL-TEICHOIC ACID--PEPTIDOGLYCAN TEICHOIC ACID TRANSFERASE TAGU"/>
    <property type="match status" value="1"/>
</dbReference>
<dbReference type="NCBIfam" id="TIGR00350">
    <property type="entry name" value="lytR_cpsA_psr"/>
    <property type="match status" value="1"/>
</dbReference>
<proteinExistence type="inferred from homology"/>
<dbReference type="Pfam" id="PF03816">
    <property type="entry name" value="LytR_cpsA_psr"/>
    <property type="match status" value="1"/>
</dbReference>
<evidence type="ECO:0000313" key="4">
    <source>
        <dbReference type="EMBL" id="MFD1429002.1"/>
    </source>
</evidence>
<comment type="caution">
    <text evidence="4">The sequence shown here is derived from an EMBL/GenBank/DDBJ whole genome shotgun (WGS) entry which is preliminary data.</text>
</comment>
<evidence type="ECO:0000256" key="2">
    <source>
        <dbReference type="SAM" id="Phobius"/>
    </source>
</evidence>
<keyword evidence="2" id="KW-1133">Transmembrane helix</keyword>
<dbReference type="EMBL" id="JBHTOC010000002">
    <property type="protein sequence ID" value="MFD1429002.1"/>
    <property type="molecule type" value="Genomic_DNA"/>
</dbReference>
<dbReference type="InterPro" id="IPR050922">
    <property type="entry name" value="LytR/CpsA/Psr_CW_biosynth"/>
</dbReference>
<dbReference type="Gene3D" id="3.40.630.190">
    <property type="entry name" value="LCP protein"/>
    <property type="match status" value="1"/>
</dbReference>
<accession>A0ABW4CFC7</accession>
<protein>
    <submittedName>
        <fullName evidence="4">LCP family protein</fullName>
    </submittedName>
</protein>
<dbReference type="PANTHER" id="PTHR33392:SF6">
    <property type="entry name" value="POLYISOPRENYL-TEICHOIC ACID--PEPTIDOGLYCAN TEICHOIC ACID TRANSFERASE TAGU"/>
    <property type="match status" value="1"/>
</dbReference>
<keyword evidence="5" id="KW-1185">Reference proteome</keyword>
<evidence type="ECO:0000259" key="3">
    <source>
        <dbReference type="Pfam" id="PF03816"/>
    </source>
</evidence>
<evidence type="ECO:0000256" key="1">
    <source>
        <dbReference type="ARBA" id="ARBA00006068"/>
    </source>
</evidence>
<reference evidence="5" key="1">
    <citation type="journal article" date="2019" name="Int. J. Syst. Evol. Microbiol.">
        <title>The Global Catalogue of Microorganisms (GCM) 10K type strain sequencing project: providing services to taxonomists for standard genome sequencing and annotation.</title>
        <authorList>
            <consortium name="The Broad Institute Genomics Platform"/>
            <consortium name="The Broad Institute Genome Sequencing Center for Infectious Disease"/>
            <person name="Wu L."/>
            <person name="Ma J."/>
        </authorList>
    </citation>
    <scope>NUCLEOTIDE SEQUENCE [LARGE SCALE GENOMIC DNA]</scope>
    <source>
        <strain evidence="5">CCM 8980</strain>
    </source>
</reference>
<gene>
    <name evidence="4" type="ORF">ACFQ4P_01905</name>
</gene>
<feature type="domain" description="Cell envelope-related transcriptional attenuator" evidence="3">
    <location>
        <begin position="86"/>
        <end position="233"/>
    </location>
</feature>
<dbReference type="RefSeq" id="WP_203637141.1">
    <property type="nucleotide sequence ID" value="NZ_BOLS01000015.1"/>
</dbReference>
<dbReference type="Proteomes" id="UP001597196">
    <property type="component" value="Unassembled WGS sequence"/>
</dbReference>
<name>A0ABW4CFC7_9LACO</name>
<organism evidence="4 5">
    <name type="scientific">Lacticaseibacillus mingshuiensis</name>
    <dbReference type="NCBI Taxonomy" id="2799574"/>
    <lineage>
        <taxon>Bacteria</taxon>
        <taxon>Bacillati</taxon>
        <taxon>Bacillota</taxon>
        <taxon>Bacilli</taxon>
        <taxon>Lactobacillales</taxon>
        <taxon>Lactobacillaceae</taxon>
        <taxon>Lacticaseibacillus</taxon>
    </lineage>
</organism>
<sequence>METRQQHRQQRPTRIAGKLIVLVVIAALFAVAAYGLRLYSQARYAADQTYHGVDGKVATEIQQKKPFAALLLGVDTGAQGRVDKGHSDTIIIAVVNPAKNQTTMVSIPRDTAAQMIGTKSFNMQKINAAYNIGGSKMAIDAVSSLVNVPIDYYLTINMGALQKVVDAVGGIDVTVPFSWTDKNTGGQTFTKGPAHLNGDMALAFARMRDEDPQGDYGRQQRQQQVIKAILKKAVSVSTLANFKPLLKTLSTNIATNLSFDDMTALLQNYRGAAKSIKTDHLQGKNAWVYPGPSAYQIAPTKEMQRVSNVLRTALGLKTETLTNEETKQNAANTGFDWNNVTTVQTYTIFTPAN</sequence>
<keyword evidence="2" id="KW-0812">Transmembrane</keyword>
<feature type="transmembrane region" description="Helical" evidence="2">
    <location>
        <begin position="20"/>
        <end position="39"/>
    </location>
</feature>
<evidence type="ECO:0000313" key="5">
    <source>
        <dbReference type="Proteomes" id="UP001597196"/>
    </source>
</evidence>